<accession>I7LZX8</accession>
<proteinExistence type="evidence at protein level"/>
<gene>
    <name evidence="2" type="ORF">TTHERM_00530650</name>
</gene>
<dbReference type="RefSeq" id="XP_001032770.2">
    <property type="nucleotide sequence ID" value="XM_001032770.3"/>
</dbReference>
<dbReference type="GeneID" id="7827387"/>
<evidence type="ECO:0007829" key="7">
    <source>
        <dbReference type="PDB" id="8GYM"/>
    </source>
</evidence>
<evidence type="ECO:0007829" key="6">
    <source>
        <dbReference type="PDB" id="8BQS"/>
    </source>
</evidence>
<dbReference type="InParanoid" id="I7LZX8"/>
<sequence length="210" mass="24666">MKKGTASEEELKKLYDPNTFYEHGDNPAFKQFMNIAVENLREGKLTDHRTYVVDTYKKWMYARNWDDFLQRDCKAITFPRAFALWIVGTLGMATASKWCRQILPVGSHGITKISQTQFFHQFGPLGTLGAVGFYGLTAYLYYKTTIFTVKKFYSHCILQEREWIFEQERQNPGYGEYFFKDVPLSAEEHFNDLARGEMAKKKFEKPNHEF</sequence>
<keyword evidence="1" id="KW-0472">Membrane</keyword>
<dbReference type="HOGENOM" id="CLU_1312384_0_0_1"/>
<organism evidence="2 3">
    <name type="scientific">Tetrahymena thermophila (strain SB210)</name>
    <dbReference type="NCBI Taxonomy" id="312017"/>
    <lineage>
        <taxon>Eukaryota</taxon>
        <taxon>Sar</taxon>
        <taxon>Alveolata</taxon>
        <taxon>Ciliophora</taxon>
        <taxon>Intramacronucleata</taxon>
        <taxon>Oligohymenophorea</taxon>
        <taxon>Hymenostomatida</taxon>
        <taxon>Tetrahymenina</taxon>
        <taxon>Tetrahymenidae</taxon>
        <taxon>Tetrahymena</taxon>
    </lineage>
</organism>
<keyword evidence="3" id="KW-1185">Reference proteome</keyword>
<evidence type="ECO:0007829" key="5">
    <source>
        <dbReference type="PDB" id="8B6H"/>
    </source>
</evidence>
<dbReference type="PDB" id="7W5Z">
    <property type="method" value="EM"/>
    <property type="resolution" value="3.02 A"/>
    <property type="chains" value="N/n=1-210"/>
</dbReference>
<reference evidence="3" key="1">
    <citation type="journal article" date="2006" name="PLoS Biol.">
        <title>Macronuclear genome sequence of the ciliate Tetrahymena thermophila, a model eukaryote.</title>
        <authorList>
            <person name="Eisen J.A."/>
            <person name="Coyne R.S."/>
            <person name="Wu M."/>
            <person name="Wu D."/>
            <person name="Thiagarajan M."/>
            <person name="Wortman J.R."/>
            <person name="Badger J.H."/>
            <person name="Ren Q."/>
            <person name="Amedeo P."/>
            <person name="Jones K.M."/>
            <person name="Tallon L.J."/>
            <person name="Delcher A.L."/>
            <person name="Salzberg S.L."/>
            <person name="Silva J.C."/>
            <person name="Haas B.J."/>
            <person name="Majoros W.H."/>
            <person name="Farzad M."/>
            <person name="Carlton J.M."/>
            <person name="Smith R.K. Jr."/>
            <person name="Garg J."/>
            <person name="Pearlman R.E."/>
            <person name="Karrer K.M."/>
            <person name="Sun L."/>
            <person name="Manning G."/>
            <person name="Elde N.C."/>
            <person name="Turkewitz A.P."/>
            <person name="Asai D.J."/>
            <person name="Wilkes D.E."/>
            <person name="Wang Y."/>
            <person name="Cai H."/>
            <person name="Collins K."/>
            <person name="Stewart B.A."/>
            <person name="Lee S.R."/>
            <person name="Wilamowska K."/>
            <person name="Weinberg Z."/>
            <person name="Ruzzo W.L."/>
            <person name="Wloga D."/>
            <person name="Gaertig J."/>
            <person name="Frankel J."/>
            <person name="Tsao C.-C."/>
            <person name="Gorovsky M.A."/>
            <person name="Keeling P.J."/>
            <person name="Waller R.F."/>
            <person name="Patron N.J."/>
            <person name="Cherry J.M."/>
            <person name="Stover N.A."/>
            <person name="Krieger C.J."/>
            <person name="del Toro C."/>
            <person name="Ryder H.F."/>
            <person name="Williamson S.C."/>
            <person name="Barbeau R.A."/>
            <person name="Hamilton E.P."/>
            <person name="Orias E."/>
        </authorList>
    </citation>
    <scope>NUCLEOTIDE SEQUENCE [LARGE SCALE GENOMIC DNA]</scope>
    <source>
        <strain evidence="3">SB210</strain>
    </source>
</reference>
<dbReference type="PDB" id="8B6H">
    <property type="method" value="EM"/>
    <property type="resolution" value="2.60 A"/>
    <property type="chains" value="EB/Eb=1-210"/>
</dbReference>
<dbReference type="PDB" id="8BQS">
    <property type="method" value="EM"/>
    <property type="resolution" value="2.90 A"/>
    <property type="chains" value="EB/Eb=1-210"/>
</dbReference>
<evidence type="ECO:0000313" key="3">
    <source>
        <dbReference type="Proteomes" id="UP000009168"/>
    </source>
</evidence>
<evidence type="ECO:0007829" key="4">
    <source>
        <dbReference type="PDB" id="7W5Z"/>
    </source>
</evidence>
<dbReference type="EMDB" id="EMD-34403"/>
<name>I7LZX8_TETTS</name>
<evidence type="ECO:0000256" key="1">
    <source>
        <dbReference type="SAM" id="Phobius"/>
    </source>
</evidence>
<dbReference type="PDB" id="8GZU">
    <property type="method" value="EM"/>
    <property type="resolution" value="4.18 A"/>
    <property type="chains" value="13/68/N/n=1-210"/>
</dbReference>
<dbReference type="EMDB" id="EMD-34373"/>
<dbReference type="eggNOG" id="ENOG502SQ62">
    <property type="taxonomic scope" value="Eukaryota"/>
</dbReference>
<evidence type="ECO:0007829" key="8">
    <source>
        <dbReference type="PDB" id="8GZU"/>
    </source>
</evidence>
<dbReference type="EMDB" id="EMD-32325"/>
<keyword evidence="1" id="KW-1133">Transmembrane helix</keyword>
<evidence type="ECO:0000313" key="2">
    <source>
        <dbReference type="EMBL" id="EAR85107.2"/>
    </source>
</evidence>
<dbReference type="Proteomes" id="UP000009168">
    <property type="component" value="Unassembled WGS sequence"/>
</dbReference>
<dbReference type="KEGG" id="tet:TTHERM_00530650"/>
<dbReference type="AlphaFoldDB" id="I7LZX8"/>
<dbReference type="STRING" id="312017.I7LZX8"/>
<feature type="transmembrane region" description="Helical" evidence="1">
    <location>
        <begin position="122"/>
        <end position="142"/>
    </location>
</feature>
<reference evidence="5 6" key="4">
    <citation type="journal article" date="2023" name="Nature">
        <title>Structural basis of mitochondrial membrane bending by the I-II-III&lt;sub&gt;2&lt;/sub&gt;-IV&lt;sub&gt;2&lt;/sub&gt; supercomplex.</title>
        <authorList>
            <person name="Muhleip A."/>
            <person name="Flygaard R.K."/>
            <person name="Baradaran R."/>
            <person name="Haapanen O."/>
            <person name="Gruhl T."/>
            <person name="Tobiasson V."/>
            <person name="Marechal A."/>
            <person name="Sharma V."/>
            <person name="Amunts A."/>
        </authorList>
    </citation>
    <scope>STRUCTURE BY ELECTRON MICROSCOPY (2.60 ANGSTROMS)</scope>
</reference>
<dbReference type="OrthoDB" id="307806at2759"/>
<keyword evidence="1 2" id="KW-0812">Transmembrane</keyword>
<reference evidence="7 8" key="3">
    <citation type="journal article" date="2023" name="Nat. Commun.">
        <title>Structures of Tetrahymena thermophila respiratory megacomplexes on the tubular mitochondrial cristae.</title>
        <authorList>
            <person name="Han F."/>
            <person name="Hu Y."/>
            <person name="Wu M."/>
            <person name="He Z."/>
            <person name="Tian H."/>
            <person name="Zhou L."/>
        </authorList>
    </citation>
    <scope>STRUCTURE BY ELECTRON MICROSCOPY (2.96 ANGSTROMS)</scope>
</reference>
<dbReference type="EMBL" id="GG662522">
    <property type="protein sequence ID" value="EAR85107.2"/>
    <property type="molecule type" value="Genomic_DNA"/>
</dbReference>
<dbReference type="EMDB" id="EMD-16184"/>
<keyword evidence="4 5" id="KW-0002">3D-structure</keyword>
<reference evidence="4" key="2">
    <citation type="journal article" date="2022" name="Science">
        <title>Structures of &lt;i&gt;Tetrahymena&lt;/i&gt;'s respiratory chain reveal the diversity of eukaryotic core metabolism.</title>
        <authorList>
            <person name="Zhou L."/>
            <person name="Maldonado M."/>
            <person name="Padavannil A."/>
            <person name="Guo F."/>
            <person name="Letts J.A."/>
        </authorList>
    </citation>
    <scope>STRUCTURE BY ELECTRON MICROSCOPY (3.02 ANGSTROMS)</scope>
</reference>
<dbReference type="PDB" id="8GYM">
    <property type="method" value="EM"/>
    <property type="resolution" value="2.96 A"/>
    <property type="chains" value="N/n=1-210"/>
</dbReference>
<protein>
    <submittedName>
        <fullName evidence="2">Transmembrane protein, putative</fullName>
    </submittedName>
</protein>
<dbReference type="OMA" id="MELMVEN"/>